<protein>
    <submittedName>
        <fullName evidence="1">Uncharacterized protein</fullName>
    </submittedName>
</protein>
<comment type="caution">
    <text evidence="1">The sequence shown here is derived from an EMBL/GenBank/DDBJ whole genome shotgun (WGS) entry which is preliminary data.</text>
</comment>
<dbReference type="NCBIfam" id="NF045976">
    <property type="entry name" value="MAG1360_fam"/>
    <property type="match status" value="1"/>
</dbReference>
<dbReference type="SUPFAM" id="SSF52540">
    <property type="entry name" value="P-loop containing nucleoside triphosphate hydrolases"/>
    <property type="match status" value="1"/>
</dbReference>
<dbReference type="EMBL" id="JZXN01000017">
    <property type="protein sequence ID" value="KKB26736.1"/>
    <property type="molecule type" value="Genomic_DNA"/>
</dbReference>
<gene>
    <name evidence="1" type="ORF">MMELEA_01180</name>
</gene>
<organism evidence="1 2">
    <name type="scientific">Mycoplasmopsis meleagridis ATCC 25294</name>
    <dbReference type="NCBI Taxonomy" id="1264554"/>
    <lineage>
        <taxon>Bacteria</taxon>
        <taxon>Bacillati</taxon>
        <taxon>Mycoplasmatota</taxon>
        <taxon>Mycoplasmoidales</taxon>
        <taxon>Metamycoplasmataceae</taxon>
        <taxon>Mycoplasmopsis</taxon>
    </lineage>
</organism>
<accession>A0A0F5H088</accession>
<name>A0A0F5H088_9BACT</name>
<dbReference type="PATRIC" id="fig|1264554.4.peg.150"/>
<sequence>MDKKILFSLENFIEIFSKDDFNAVKQIDIYEKNPTLFFVDNKDNFLFKNNALNKIFTDKHTIKNLIINENDEYSIYYKDKDILPHIKILNLKDINNSNKEAVFIQKFHDIKKYFANSNEERIKSFNETTNKYKYALRKILFNSLSQYILNINNSIKQLNELKCKIDINNFFLSEKDILEKIDNFHSANDNLIINSVINIYEIINDLKIKFDFFIKSNDQSLDFLGDTKIKHVEESIKINKIISSKGEQYLINKLQIRDHLKNLDFLIDSKNKYIKRRNNTYFNYLINWYKSNIANKKYILKKIKRKTSAYLLTYKELAINSHIYKLIQKNRKAFLSFNSVNLRKFKKELDFQSKLFIANNLNSNKFNKLNNFENKINKIIKKQFAINFEQYRNSNYEILNDFNSRINENKNAINKLKKEKILTDPYPLSKNVVYALNEQLKILKSEYDWKNKNIAKSYYAKLKYNPWLANSIDTFKNSYLEILNKYKILCIKTEEKFGLHSPVTKAFTTKYNYYSYFMFFFNLLVKIKNFIILKNKLTNVDVGNFLSFSNLIDILRETDVDIRKILQYNSFVSFKDNLKINLLSILITNPKLIFIVDDFNNSNLKEKIEFLSDMNKLMLKKNRSFVFITHNKNFIDNTMFNNIYLFNKNRLLEYGNINKIINESFYKFREVEDSQSYFLANNTLLNDYLFTDNFILENEHNAITSASDILNWYNHNTPIDTVSISYSTEDEIENEIKNKTALVNHLDNLEFFIADFTNKHTKESNIK</sequence>
<dbReference type="InterPro" id="IPR027417">
    <property type="entry name" value="P-loop_NTPase"/>
</dbReference>
<dbReference type="STRING" id="29561.MM26B8_04560"/>
<evidence type="ECO:0000313" key="2">
    <source>
        <dbReference type="Proteomes" id="UP000033750"/>
    </source>
</evidence>
<dbReference type="OrthoDB" id="401443at2"/>
<dbReference type="RefSeq" id="WP_129727249.1">
    <property type="nucleotide sequence ID" value="NZ_JZXN01000017.1"/>
</dbReference>
<dbReference type="AlphaFoldDB" id="A0A0F5H088"/>
<dbReference type="Proteomes" id="UP000033750">
    <property type="component" value="Unassembled WGS sequence"/>
</dbReference>
<keyword evidence="2" id="KW-1185">Reference proteome</keyword>
<dbReference type="Gene3D" id="3.40.50.300">
    <property type="entry name" value="P-loop containing nucleotide triphosphate hydrolases"/>
    <property type="match status" value="1"/>
</dbReference>
<reference evidence="1 2" key="1">
    <citation type="submission" date="2015-03" db="EMBL/GenBank/DDBJ databases">
        <title>Genome sequence of Mycoplasma meleagridis strain ATCC 25294.</title>
        <authorList>
            <person name="Yacoub E."/>
            <person name="Blanchard A."/>
            <person name="Sirand-Pugnet P."/>
            <person name="Mardassi B.B.A."/>
        </authorList>
    </citation>
    <scope>NUCLEOTIDE SEQUENCE [LARGE SCALE GENOMIC DNA]</scope>
    <source>
        <strain evidence="1 2">ATCC 25294</strain>
    </source>
</reference>
<evidence type="ECO:0000313" key="1">
    <source>
        <dbReference type="EMBL" id="KKB26736.1"/>
    </source>
</evidence>
<proteinExistence type="predicted"/>